<feature type="transmembrane region" description="Helical" evidence="1">
    <location>
        <begin position="12"/>
        <end position="30"/>
    </location>
</feature>
<feature type="transmembrane region" description="Helical" evidence="1">
    <location>
        <begin position="36"/>
        <end position="56"/>
    </location>
</feature>
<reference key="1">
    <citation type="submission" date="2017-08" db="EMBL/GenBank/DDBJ databases">
        <title>A dynamic microbial community with high functional redundancy inhabits the cold, oxic subseafloor aquifer.</title>
        <authorList>
            <person name="Tully B.J."/>
            <person name="Wheat C.G."/>
            <person name="Glazer B.T."/>
            <person name="Huber J.A."/>
        </authorList>
    </citation>
    <scope>NUCLEOTIDE SEQUENCE [LARGE SCALE GENOMIC DNA]</scope>
</reference>
<gene>
    <name evidence="2" type="ORF">COB13_08555</name>
</gene>
<keyword evidence="1" id="KW-0812">Transmembrane</keyword>
<proteinExistence type="predicted"/>
<dbReference type="EMBL" id="NVUS01000009">
    <property type="protein sequence ID" value="PCJ01004.1"/>
    <property type="molecule type" value="Genomic_DNA"/>
</dbReference>
<sequence length="100" mass="11505">MALILDKTLLKNPLAAVSVLGMVICTYIYYKHDVELAQHLRGMFLGSFLLVMAYVLHKRYELVEPQNRQKSFSKYFPILFAVMGMANLGLGIFLIFGSWW</sequence>
<comment type="caution">
    <text evidence="2">The sequence shown here is derived from an EMBL/GenBank/DDBJ whole genome shotgun (WGS) entry which is preliminary data.</text>
</comment>
<evidence type="ECO:0000313" key="2">
    <source>
        <dbReference type="EMBL" id="PCJ01004.1"/>
    </source>
</evidence>
<evidence type="ECO:0000256" key="1">
    <source>
        <dbReference type="SAM" id="Phobius"/>
    </source>
</evidence>
<accession>A0A2A4Z1K9</accession>
<protein>
    <submittedName>
        <fullName evidence="2">Uncharacterized protein</fullName>
    </submittedName>
</protein>
<keyword evidence="1" id="KW-1133">Transmembrane helix</keyword>
<keyword evidence="1" id="KW-0472">Membrane</keyword>
<organism evidence="2">
    <name type="scientific">OCS116 cluster bacterium</name>
    <dbReference type="NCBI Taxonomy" id="2030921"/>
    <lineage>
        <taxon>Bacteria</taxon>
        <taxon>Pseudomonadati</taxon>
        <taxon>Pseudomonadota</taxon>
        <taxon>Alphaproteobacteria</taxon>
        <taxon>OCS116 cluster</taxon>
    </lineage>
</organism>
<dbReference type="AlphaFoldDB" id="A0A2A4Z1K9"/>
<name>A0A2A4Z1K9_9PROT</name>
<reference evidence="2" key="2">
    <citation type="journal article" date="2018" name="ISME J.">
        <title>A dynamic microbial community with high functional redundancy inhabits the cold, oxic subseafloor aquifer.</title>
        <authorList>
            <person name="Tully B.J."/>
            <person name="Wheat C.G."/>
            <person name="Glazer B.T."/>
            <person name="Huber J.A."/>
        </authorList>
    </citation>
    <scope>NUCLEOTIDE SEQUENCE</scope>
    <source>
        <strain evidence="2">NORP83</strain>
    </source>
</reference>
<feature type="transmembrane region" description="Helical" evidence="1">
    <location>
        <begin position="76"/>
        <end position="99"/>
    </location>
</feature>